<evidence type="ECO:0000313" key="1">
    <source>
        <dbReference type="EMBL" id="CUQ12706.1"/>
    </source>
</evidence>
<accession>A0A174TUG3</accession>
<proteinExistence type="predicted"/>
<organism evidence="1 2">
    <name type="scientific">Enterocloster clostridioformis</name>
    <dbReference type="NCBI Taxonomy" id="1531"/>
    <lineage>
        <taxon>Bacteria</taxon>
        <taxon>Bacillati</taxon>
        <taxon>Bacillota</taxon>
        <taxon>Clostridia</taxon>
        <taxon>Lachnospirales</taxon>
        <taxon>Lachnospiraceae</taxon>
        <taxon>Enterocloster</taxon>
    </lineage>
</organism>
<sequence length="138" mass="15418">MPKVTIMQEGMSKRAYIDGKEVSNCTTGIDVRIRPYEIPKVDFEMMFADGFLELCDSDVRIKAHPETLQEAACIVRDELLKKGDLYDGFVASILSVLKPKEHYVGDGESEISAEYGANYLAEEILNRIVGLEDDHGSN</sequence>
<protein>
    <submittedName>
        <fullName evidence="1">Uncharacterized protein</fullName>
    </submittedName>
</protein>
<gene>
    <name evidence="1" type="ORF">ERS852480_04928</name>
</gene>
<dbReference type="Proteomes" id="UP000095512">
    <property type="component" value="Unassembled WGS sequence"/>
</dbReference>
<evidence type="ECO:0000313" key="2">
    <source>
        <dbReference type="Proteomes" id="UP000095512"/>
    </source>
</evidence>
<dbReference type="RefSeq" id="WP_242857994.1">
    <property type="nucleotide sequence ID" value="NZ_CZAB01000091.1"/>
</dbReference>
<reference evidence="1 2" key="1">
    <citation type="submission" date="2015-09" db="EMBL/GenBank/DDBJ databases">
        <authorList>
            <consortium name="Pathogen Informatics"/>
        </authorList>
    </citation>
    <scope>NUCLEOTIDE SEQUENCE [LARGE SCALE GENOMIC DNA]</scope>
    <source>
        <strain evidence="1 2">2789STDY5834865</strain>
    </source>
</reference>
<name>A0A174TUG3_9FIRM</name>
<dbReference type="AlphaFoldDB" id="A0A174TUG3"/>
<dbReference type="EMBL" id="CZAB01000091">
    <property type="protein sequence ID" value="CUQ12706.1"/>
    <property type="molecule type" value="Genomic_DNA"/>
</dbReference>